<proteinExistence type="predicted"/>
<evidence type="ECO:0000256" key="3">
    <source>
        <dbReference type="ARBA" id="ARBA00022989"/>
    </source>
</evidence>
<gene>
    <name evidence="6" type="ORF">R50_0017</name>
</gene>
<feature type="transmembrane region" description="Helical" evidence="5">
    <location>
        <begin position="152"/>
        <end position="185"/>
    </location>
</feature>
<dbReference type="AlphaFoldDB" id="A0A6F8ZCQ7"/>
<evidence type="ECO:0000256" key="1">
    <source>
        <dbReference type="ARBA" id="ARBA00004141"/>
    </source>
</evidence>
<keyword evidence="3 5" id="KW-1133">Transmembrane helix</keyword>
<evidence type="ECO:0008006" key="8">
    <source>
        <dbReference type="Google" id="ProtNLM"/>
    </source>
</evidence>
<feature type="transmembrane region" description="Helical" evidence="5">
    <location>
        <begin position="103"/>
        <end position="132"/>
    </location>
</feature>
<dbReference type="SUPFAM" id="SSF144091">
    <property type="entry name" value="Rhomboid-like"/>
    <property type="match status" value="1"/>
</dbReference>
<keyword evidence="2 5" id="KW-0812">Transmembrane</keyword>
<protein>
    <recommendedName>
        <fullName evidence="8">Rhomboid family intramembrane serine protease</fullName>
    </recommendedName>
</protein>
<feature type="transmembrane region" description="Helical" evidence="5">
    <location>
        <begin position="68"/>
        <end position="91"/>
    </location>
</feature>
<evidence type="ECO:0000256" key="4">
    <source>
        <dbReference type="ARBA" id="ARBA00023136"/>
    </source>
</evidence>
<keyword evidence="7" id="KW-1185">Reference proteome</keyword>
<accession>A0A6F8ZCQ7</accession>
<evidence type="ECO:0000256" key="5">
    <source>
        <dbReference type="SAM" id="Phobius"/>
    </source>
</evidence>
<evidence type="ECO:0000313" key="7">
    <source>
        <dbReference type="Proteomes" id="UP000503399"/>
    </source>
</evidence>
<evidence type="ECO:0000313" key="6">
    <source>
        <dbReference type="EMBL" id="CAB1127523.1"/>
    </source>
</evidence>
<keyword evidence="4 5" id="KW-0472">Membrane</keyword>
<name>A0A6F8ZCQ7_9FIRM</name>
<dbReference type="KEGG" id="hfv:R50_0017"/>
<evidence type="ECO:0000256" key="2">
    <source>
        <dbReference type="ARBA" id="ARBA00022692"/>
    </source>
</evidence>
<dbReference type="EMBL" id="LR778114">
    <property type="protein sequence ID" value="CAB1127523.1"/>
    <property type="molecule type" value="Genomic_DNA"/>
</dbReference>
<sequence length="190" mass="20252">MDREARAFWKQRRREMLRRERRQRGLGGGTRITWGLIGLLAAGWLLETVAPGIPVFLAAAGGPVVRLLLAWWLPGGLLGLVFAGAFVWLIGSQLEAVLPAWQYLLLFILPGLAGALVTSIAGGFAGGLAPFGLAGGYVALLRRISPEGAAQWALGLLLINVLLTGLNWPVLAAMAVTFGAGYGLARLWEN</sequence>
<dbReference type="Proteomes" id="UP000503399">
    <property type="component" value="Chromosome"/>
</dbReference>
<comment type="subcellular location">
    <subcellularLocation>
        <location evidence="1">Membrane</location>
        <topology evidence="1">Multi-pass membrane protein</topology>
    </subcellularLocation>
</comment>
<dbReference type="InterPro" id="IPR035952">
    <property type="entry name" value="Rhomboid-like_sf"/>
</dbReference>
<dbReference type="GO" id="GO:0016020">
    <property type="term" value="C:membrane"/>
    <property type="evidence" value="ECO:0007669"/>
    <property type="project" value="UniProtKB-SubCell"/>
</dbReference>
<organism evidence="6 7">
    <name type="scientific">Candidatus Hydrogenisulfobacillus filiaventi</name>
    <dbReference type="NCBI Taxonomy" id="2707344"/>
    <lineage>
        <taxon>Bacteria</taxon>
        <taxon>Bacillati</taxon>
        <taxon>Bacillota</taxon>
        <taxon>Clostridia</taxon>
        <taxon>Eubacteriales</taxon>
        <taxon>Clostridiales Family XVII. Incertae Sedis</taxon>
        <taxon>Candidatus Hydrogenisulfobacillus</taxon>
    </lineage>
</organism>
<reference evidence="6 7" key="1">
    <citation type="submission" date="2020-02" db="EMBL/GenBank/DDBJ databases">
        <authorList>
            <person name="Hogendoorn C."/>
        </authorList>
    </citation>
    <scope>NUCLEOTIDE SEQUENCE [LARGE SCALE GENOMIC DNA]</scope>
    <source>
        <strain evidence="6">R501</strain>
    </source>
</reference>
<dbReference type="Gene3D" id="1.20.1540.10">
    <property type="entry name" value="Rhomboid-like"/>
    <property type="match status" value="1"/>
</dbReference>